<proteinExistence type="predicted"/>
<accession>K2FCL5</accession>
<dbReference type="EMBL" id="AMFJ01000280">
    <property type="protein sequence ID" value="EKE28821.1"/>
    <property type="molecule type" value="Genomic_DNA"/>
</dbReference>
<evidence type="ECO:0000313" key="1">
    <source>
        <dbReference type="EMBL" id="EKE28821.1"/>
    </source>
</evidence>
<sequence>MNIWEIEIYELKKNVVLTSLLALKWHWVLAESLYETIKAEWASPELIDSIIEMFEIAVDSVKDEWNRERIRQTLDSLSIIKEKERLEREKEENEAIIVLENY</sequence>
<protein>
    <submittedName>
        <fullName evidence="1">Uncharacterized protein</fullName>
    </submittedName>
</protein>
<name>K2FCL5_9BACT</name>
<reference evidence="1" key="1">
    <citation type="journal article" date="2012" name="Science">
        <title>Fermentation, hydrogen, and sulfur metabolism in multiple uncultivated bacterial phyla.</title>
        <authorList>
            <person name="Wrighton K.C."/>
            <person name="Thomas B.C."/>
            <person name="Sharon I."/>
            <person name="Miller C.S."/>
            <person name="Castelle C.J."/>
            <person name="VerBerkmoes N.C."/>
            <person name="Wilkins M.J."/>
            <person name="Hettich R.L."/>
            <person name="Lipton M.S."/>
            <person name="Williams K.H."/>
            <person name="Long P.E."/>
            <person name="Banfield J.F."/>
        </authorList>
    </citation>
    <scope>NUCLEOTIDE SEQUENCE [LARGE SCALE GENOMIC DNA]</scope>
</reference>
<dbReference type="AlphaFoldDB" id="K2FCL5"/>
<gene>
    <name evidence="1" type="ORF">ACD_3C00006G0003</name>
</gene>
<comment type="caution">
    <text evidence="1">The sequence shown here is derived from an EMBL/GenBank/DDBJ whole genome shotgun (WGS) entry which is preliminary data.</text>
</comment>
<organism evidence="1">
    <name type="scientific">uncultured bacterium</name>
    <name type="common">gcode 4</name>
    <dbReference type="NCBI Taxonomy" id="1234023"/>
    <lineage>
        <taxon>Bacteria</taxon>
        <taxon>environmental samples</taxon>
    </lineage>
</organism>